<dbReference type="InterPro" id="IPR013083">
    <property type="entry name" value="Znf_RING/FYVE/PHD"/>
</dbReference>
<dbReference type="Pfam" id="PF13639">
    <property type="entry name" value="zf-RING_2"/>
    <property type="match status" value="1"/>
</dbReference>
<keyword evidence="3" id="KW-0862">Zinc</keyword>
<evidence type="ECO:0000259" key="6">
    <source>
        <dbReference type="PROSITE" id="PS50089"/>
    </source>
</evidence>
<name>J3L2S9_ORYBR</name>
<protein>
    <recommendedName>
        <fullName evidence="6">RING-type domain-containing protein</fullName>
    </recommendedName>
</protein>
<organism evidence="7">
    <name type="scientific">Oryza brachyantha</name>
    <name type="common">malo sina</name>
    <dbReference type="NCBI Taxonomy" id="4533"/>
    <lineage>
        <taxon>Eukaryota</taxon>
        <taxon>Viridiplantae</taxon>
        <taxon>Streptophyta</taxon>
        <taxon>Embryophyta</taxon>
        <taxon>Tracheophyta</taxon>
        <taxon>Spermatophyta</taxon>
        <taxon>Magnoliopsida</taxon>
        <taxon>Liliopsida</taxon>
        <taxon>Poales</taxon>
        <taxon>Poaceae</taxon>
        <taxon>BOP clade</taxon>
        <taxon>Oryzoideae</taxon>
        <taxon>Oryzeae</taxon>
        <taxon>Oryzinae</taxon>
        <taxon>Oryza</taxon>
    </lineage>
</organism>
<evidence type="ECO:0000256" key="4">
    <source>
        <dbReference type="PROSITE-ProRule" id="PRU00175"/>
    </source>
</evidence>
<proteinExistence type="predicted"/>
<dbReference type="EnsemblPlants" id="OB01G35350.1">
    <property type="protein sequence ID" value="OB01G35350.1"/>
    <property type="gene ID" value="OB01G35350"/>
</dbReference>
<dbReference type="AlphaFoldDB" id="J3L2S9"/>
<dbReference type="FunFam" id="3.30.40.10:FF:000594">
    <property type="entry name" value="RING/U-box superfamily protein"/>
    <property type="match status" value="1"/>
</dbReference>
<dbReference type="OMA" id="AGCWGTW"/>
<evidence type="ECO:0000313" key="7">
    <source>
        <dbReference type="EnsemblPlants" id="OB01G35350.1"/>
    </source>
</evidence>
<dbReference type="Gramene" id="OB01G35350.1">
    <property type="protein sequence ID" value="OB01G35350.1"/>
    <property type="gene ID" value="OB01G35350"/>
</dbReference>
<dbReference type="SMART" id="SM00744">
    <property type="entry name" value="RINGv"/>
    <property type="match status" value="1"/>
</dbReference>
<dbReference type="Proteomes" id="UP000006038">
    <property type="component" value="Chromosome 1"/>
</dbReference>
<dbReference type="GO" id="GO:0008270">
    <property type="term" value="F:zinc ion binding"/>
    <property type="evidence" value="ECO:0007669"/>
    <property type="project" value="UniProtKB-KW"/>
</dbReference>
<dbReference type="GO" id="GO:0005634">
    <property type="term" value="C:nucleus"/>
    <property type="evidence" value="ECO:0007669"/>
    <property type="project" value="TreeGrafter"/>
</dbReference>
<reference evidence="7" key="2">
    <citation type="submission" date="2013-04" db="UniProtKB">
        <authorList>
            <consortium name="EnsemblPlants"/>
        </authorList>
    </citation>
    <scope>IDENTIFICATION</scope>
</reference>
<dbReference type="CDD" id="cd16454">
    <property type="entry name" value="RING-H2_PA-TM-RING"/>
    <property type="match status" value="1"/>
</dbReference>
<dbReference type="GO" id="GO:0006511">
    <property type="term" value="P:ubiquitin-dependent protein catabolic process"/>
    <property type="evidence" value="ECO:0007669"/>
    <property type="project" value="TreeGrafter"/>
</dbReference>
<feature type="domain" description="RING-type" evidence="6">
    <location>
        <begin position="455"/>
        <end position="496"/>
    </location>
</feature>
<dbReference type="PANTHER" id="PTHR45931:SF25">
    <property type="entry name" value="E3 UBIQUITIN-PROTEIN LIGASE RLIM-LIKE ISOFORM X1"/>
    <property type="match status" value="1"/>
</dbReference>
<keyword evidence="1" id="KW-0479">Metal-binding</keyword>
<keyword evidence="2 4" id="KW-0863">Zinc-finger</keyword>
<keyword evidence="8" id="KW-1185">Reference proteome</keyword>
<feature type="region of interest" description="Disordered" evidence="5">
    <location>
        <begin position="27"/>
        <end position="52"/>
    </location>
</feature>
<reference evidence="7" key="1">
    <citation type="journal article" date="2013" name="Nat. Commun.">
        <title>Whole-genome sequencing of Oryza brachyantha reveals mechanisms underlying Oryza genome evolution.</title>
        <authorList>
            <person name="Chen J."/>
            <person name="Huang Q."/>
            <person name="Gao D."/>
            <person name="Wang J."/>
            <person name="Lang Y."/>
            <person name="Liu T."/>
            <person name="Li B."/>
            <person name="Bai Z."/>
            <person name="Luis Goicoechea J."/>
            <person name="Liang C."/>
            <person name="Chen C."/>
            <person name="Zhang W."/>
            <person name="Sun S."/>
            <person name="Liao Y."/>
            <person name="Zhang X."/>
            <person name="Yang L."/>
            <person name="Song C."/>
            <person name="Wang M."/>
            <person name="Shi J."/>
            <person name="Liu G."/>
            <person name="Liu J."/>
            <person name="Zhou H."/>
            <person name="Zhou W."/>
            <person name="Yu Q."/>
            <person name="An N."/>
            <person name="Chen Y."/>
            <person name="Cai Q."/>
            <person name="Wang B."/>
            <person name="Liu B."/>
            <person name="Min J."/>
            <person name="Huang Y."/>
            <person name="Wu H."/>
            <person name="Li Z."/>
            <person name="Zhang Y."/>
            <person name="Yin Y."/>
            <person name="Song W."/>
            <person name="Jiang J."/>
            <person name="Jackson S.A."/>
            <person name="Wing R.A."/>
            <person name="Wang J."/>
            <person name="Chen M."/>
        </authorList>
    </citation>
    <scope>NUCLEOTIDE SEQUENCE [LARGE SCALE GENOMIC DNA]</scope>
    <source>
        <strain evidence="7">cv. IRGC 101232</strain>
    </source>
</reference>
<dbReference type="InterPro" id="IPR051834">
    <property type="entry name" value="RING_finger_E3_ligase"/>
</dbReference>
<evidence type="ECO:0000256" key="5">
    <source>
        <dbReference type="SAM" id="MobiDB-lite"/>
    </source>
</evidence>
<evidence type="ECO:0000256" key="2">
    <source>
        <dbReference type="ARBA" id="ARBA00022771"/>
    </source>
</evidence>
<dbReference type="SUPFAM" id="SSF57850">
    <property type="entry name" value="RING/U-box"/>
    <property type="match status" value="1"/>
</dbReference>
<dbReference type="InterPro" id="IPR001841">
    <property type="entry name" value="Znf_RING"/>
</dbReference>
<evidence type="ECO:0000313" key="8">
    <source>
        <dbReference type="Proteomes" id="UP000006038"/>
    </source>
</evidence>
<evidence type="ECO:0000256" key="3">
    <source>
        <dbReference type="ARBA" id="ARBA00022833"/>
    </source>
</evidence>
<dbReference type="PROSITE" id="PS50089">
    <property type="entry name" value="ZF_RING_2"/>
    <property type="match status" value="1"/>
</dbReference>
<dbReference type="InterPro" id="IPR011016">
    <property type="entry name" value="Znf_RING-CH"/>
</dbReference>
<sequence>MFILLVPPECLQGMEVLDLVSSESESESKDEACLHSPDRKRAACEADPDHDRGSVCTRTGHCESESFLERERMAVLMRPPLNQEVNKGKEKVGEEKILERASVPDGPLLGRESFHSHGCTLGAGGVVSKCGNGGNEGAACWCVQLGGSHPVPQEGSDSKGFHERHGQHGLLHSAASAMPYGNWKGILGARPTDAAVDTLLHSRDNGKTEDEVPMQGQSSIATNKVTGADDVFLEDGSSTWLSRIKGLNYPLPDENQLKTRQIESDEEFARMLQEQFNKEQSGLQNLEEVDTTLAWTLQEEDVERARNAAREGQSSSNQRDRSMAHLYSYGRHSPVQSLSAYVNDHVLTSMPNRRGFQRSSNRAETEQQNMLISQLTRGCFREDNMDLETRMAILDSLQEAFGNFGEEFVSESDDDDYENLISLDDNNHHRGASDNEINNLPLSVVEGESCSDEPCPICLDCPAAGASLRHLPCLHKFHKDCIDKWLRMRISCPICKSDVI</sequence>
<accession>J3L2S9</accession>
<dbReference type="PANTHER" id="PTHR45931">
    <property type="entry name" value="SI:CH211-59O9.10"/>
    <property type="match status" value="1"/>
</dbReference>
<evidence type="ECO:0000256" key="1">
    <source>
        <dbReference type="ARBA" id="ARBA00022723"/>
    </source>
</evidence>
<dbReference type="HOGENOM" id="CLU_015995_0_0_1"/>
<dbReference type="Gene3D" id="3.30.40.10">
    <property type="entry name" value="Zinc/RING finger domain, C3HC4 (zinc finger)"/>
    <property type="match status" value="1"/>
</dbReference>
<dbReference type="eggNOG" id="KOG0800">
    <property type="taxonomic scope" value="Eukaryota"/>
</dbReference>
<dbReference type="GO" id="GO:0061630">
    <property type="term" value="F:ubiquitin protein ligase activity"/>
    <property type="evidence" value="ECO:0007669"/>
    <property type="project" value="TreeGrafter"/>
</dbReference>
<dbReference type="SMART" id="SM00184">
    <property type="entry name" value="RING"/>
    <property type="match status" value="1"/>
</dbReference>